<evidence type="ECO:0000313" key="2">
    <source>
        <dbReference type="Proteomes" id="UP001153387"/>
    </source>
</evidence>
<accession>A0A9X4KI34</accession>
<gene>
    <name evidence="1" type="ORF">OMP38_17700</name>
</gene>
<dbReference type="AlphaFoldDB" id="A0A9X4KI34"/>
<reference evidence="1 2" key="1">
    <citation type="submission" date="2022-10" db="EMBL/GenBank/DDBJ databases">
        <title>Comparative genomic analysis of Cohnella hashimotonis sp. nov., isolated from the International Space Station.</title>
        <authorList>
            <person name="Simpson A."/>
            <person name="Venkateswaran K."/>
        </authorList>
    </citation>
    <scope>NUCLEOTIDE SEQUENCE [LARGE SCALE GENOMIC DNA]</scope>
    <source>
        <strain evidence="1 2">DSM 18997</strain>
    </source>
</reference>
<sequence>MTALQCAVCATDDDFAQASLFLLEHMRDVHPSFSVLDTVTLAYHYIAEGSIVLVREGEEAVGLGAYYHGTREEAFNDKEIALIDLALAVRSHRGDPRISGRLRLYDSIDRGAASRGAGSTAVRAIRQQIPEPALREVRPALRRA</sequence>
<dbReference type="Proteomes" id="UP001153387">
    <property type="component" value="Unassembled WGS sequence"/>
</dbReference>
<comment type="caution">
    <text evidence="1">The sequence shown here is derived from an EMBL/GenBank/DDBJ whole genome shotgun (WGS) entry which is preliminary data.</text>
</comment>
<evidence type="ECO:0000313" key="1">
    <source>
        <dbReference type="EMBL" id="MDG0792503.1"/>
    </source>
</evidence>
<organism evidence="1 2">
    <name type="scientific">Cohnella ginsengisoli</name>
    <dbReference type="NCBI Taxonomy" id="425004"/>
    <lineage>
        <taxon>Bacteria</taxon>
        <taxon>Bacillati</taxon>
        <taxon>Bacillota</taxon>
        <taxon>Bacilli</taxon>
        <taxon>Bacillales</taxon>
        <taxon>Paenibacillaceae</taxon>
        <taxon>Cohnella</taxon>
    </lineage>
</organism>
<name>A0A9X4KI34_9BACL</name>
<protein>
    <submittedName>
        <fullName evidence="1">Uncharacterized protein</fullName>
    </submittedName>
</protein>
<dbReference type="EMBL" id="JAPDHZ010000003">
    <property type="protein sequence ID" value="MDG0792503.1"/>
    <property type="molecule type" value="Genomic_DNA"/>
</dbReference>
<dbReference type="RefSeq" id="WP_277566297.1">
    <property type="nucleotide sequence ID" value="NZ_JAPDHZ010000003.1"/>
</dbReference>
<keyword evidence="2" id="KW-1185">Reference proteome</keyword>
<proteinExistence type="predicted"/>